<proteinExistence type="predicted"/>
<evidence type="ECO:0008006" key="3">
    <source>
        <dbReference type="Google" id="ProtNLM"/>
    </source>
</evidence>
<sequence>MRSAFVLLFLVAVTALAGCGGGGTSTSLPPANSPSSGSTHPSAAMTFRFPAPSTASNARSPKYLSPNTTSVTITITAVNGVPPSPAIPPTTIAVAPGQGSCTAVVSGGFSCTATVGAVAGNDTFLIQAYDSSGTLLSSGSLTVAVNPTGTTTVATPLVLGGVTTAASIATPAPGVQADGSAFNATQSTWIPPVDGTARTLTIVISAADASGSTIVGPLASPIPITLTDPSSGTLSFSATPSANASGANVTAVPTTVTLHYSGASFYGVGTPTSGMLKIGSGSGATTIAIAPLQVATSITLANATVGVPFTVTATEAGVSGANFASTAASGGGTLEAACAPATPPTAGATSLTCNATSGTVVFDVAPSGLGTGGSLAISDANGVNIKQSFDVTPQSGGGITVPPHTVAEYTVFATPPPPAPSPNINMLLGLSAGPNGKHMYFTEGAIGNIGSFAPSTCIPGNATSCGIVSSSITGYSSPYPLYITAANGALMFDDDNSNAVYSTSCSGGSCTATQVGATLAQPGPFVASSFGLINFEVGGTPQILQPIGSTWNALNGVFSNLSQATIGFSGEPTATGTLGGTGDPGLESVLPPSGGSLVLPTDFKNLTYCTNTSQHSTDTGTIALDGLALGSDGNLWVVEADRRYIAAISSGNCILGEYPLPAIAGTPLTFLVEHYAAIAGPDGNLWVTDPANNSIDRVTTSGAATAFAIPTAAANPFDIIVGPDGNLWFTEASTLKIGEVVLQ</sequence>
<accession>E6PFD8</accession>
<dbReference type="SUPFAM" id="SSF63829">
    <property type="entry name" value="Calcium-dependent phosphotriesterase"/>
    <property type="match status" value="1"/>
</dbReference>
<organism evidence="2">
    <name type="scientific">mine drainage metagenome</name>
    <dbReference type="NCBI Taxonomy" id="410659"/>
    <lineage>
        <taxon>unclassified sequences</taxon>
        <taxon>metagenomes</taxon>
        <taxon>ecological metagenomes</taxon>
    </lineage>
</organism>
<dbReference type="PANTHER" id="PTHR40274">
    <property type="entry name" value="VIRGINIAMYCIN B LYASE"/>
    <property type="match status" value="1"/>
</dbReference>
<dbReference type="PANTHER" id="PTHR40274:SF3">
    <property type="entry name" value="VIRGINIAMYCIN B LYASE"/>
    <property type="match status" value="1"/>
</dbReference>
<dbReference type="InterPro" id="IPR015943">
    <property type="entry name" value="WD40/YVTN_repeat-like_dom_sf"/>
</dbReference>
<dbReference type="InterPro" id="IPR051344">
    <property type="entry name" value="Vgb"/>
</dbReference>
<dbReference type="Pfam" id="PF24684">
    <property type="entry name" value="Vgb_lyase"/>
    <property type="match status" value="1"/>
</dbReference>
<feature type="region of interest" description="Disordered" evidence="1">
    <location>
        <begin position="24"/>
        <end position="46"/>
    </location>
</feature>
<evidence type="ECO:0000256" key="1">
    <source>
        <dbReference type="SAM" id="MobiDB-lite"/>
    </source>
</evidence>
<dbReference type="EMBL" id="CABL01000005">
    <property type="protein sequence ID" value="CBH75174.1"/>
    <property type="molecule type" value="Genomic_DNA"/>
</dbReference>
<feature type="compositionally biased region" description="Polar residues" evidence="1">
    <location>
        <begin position="25"/>
        <end position="41"/>
    </location>
</feature>
<dbReference type="PROSITE" id="PS51257">
    <property type="entry name" value="PROKAR_LIPOPROTEIN"/>
    <property type="match status" value="1"/>
</dbReference>
<dbReference type="Gene3D" id="2.130.10.10">
    <property type="entry name" value="YVTN repeat-like/Quinoprotein amine dehydrogenase"/>
    <property type="match status" value="1"/>
</dbReference>
<name>E6PFD8_9ZZZZ</name>
<dbReference type="SUPFAM" id="SSF101898">
    <property type="entry name" value="NHL repeat"/>
    <property type="match status" value="1"/>
</dbReference>
<gene>
    <name evidence="2" type="ORF">CARN1_0349</name>
</gene>
<reference evidence="2" key="1">
    <citation type="submission" date="2009-10" db="EMBL/GenBank/DDBJ databases">
        <title>Diversity of trophic interactions inside an arsenic-rich microbial ecosystem.</title>
        <authorList>
            <person name="Bertin P.N."/>
            <person name="Heinrich-Salmeron A."/>
            <person name="Pelletier E."/>
            <person name="Goulhen-Chollet F."/>
            <person name="Arsene-Ploetze F."/>
            <person name="Gallien S."/>
            <person name="Calteau A."/>
            <person name="Vallenet D."/>
            <person name="Casiot C."/>
            <person name="Chane-Woon-Ming B."/>
            <person name="Giloteaux L."/>
            <person name="Barakat M."/>
            <person name="Bonnefoy V."/>
            <person name="Bruneel O."/>
            <person name="Chandler M."/>
            <person name="Cleiss J."/>
            <person name="Duran R."/>
            <person name="Elbaz-Poulichet F."/>
            <person name="Fonknechten N."/>
            <person name="Lauga B."/>
            <person name="Mornico D."/>
            <person name="Ortet P."/>
            <person name="Schaeffer C."/>
            <person name="Siguier P."/>
            <person name="Alexander Thil Smith A."/>
            <person name="Van Dorsselaer A."/>
            <person name="Weissenbach J."/>
            <person name="Medigue C."/>
            <person name="Le Paslier D."/>
        </authorList>
    </citation>
    <scope>NUCLEOTIDE SEQUENCE</scope>
</reference>
<evidence type="ECO:0000313" key="2">
    <source>
        <dbReference type="EMBL" id="CBH75174.1"/>
    </source>
</evidence>
<protein>
    <recommendedName>
        <fullName evidence="3">Virginiamycin B lyase</fullName>
    </recommendedName>
</protein>
<comment type="caution">
    <text evidence="2">The sequence shown here is derived from an EMBL/GenBank/DDBJ whole genome shotgun (WGS) entry which is preliminary data.</text>
</comment>
<dbReference type="AlphaFoldDB" id="E6PFD8"/>